<evidence type="ECO:0000313" key="5">
    <source>
        <dbReference type="EMBL" id="KAF1796220.1"/>
    </source>
</evidence>
<dbReference type="AlphaFoldDB" id="A0A8H4EWM9"/>
<comment type="similarity">
    <text evidence="2">Belongs to the D-isomer specific 2-hydroxyacid dehydrogenase family.</text>
</comment>
<dbReference type="InterPro" id="IPR006140">
    <property type="entry name" value="D-isomer_DH_NAD-bd"/>
</dbReference>
<dbReference type="GO" id="GO:0051287">
    <property type="term" value="F:NAD binding"/>
    <property type="evidence" value="ECO:0007669"/>
    <property type="project" value="InterPro"/>
</dbReference>
<dbReference type="SUPFAM" id="SSF52283">
    <property type="entry name" value="Formate/glycerate dehydrogenase catalytic domain-like"/>
    <property type="match status" value="1"/>
</dbReference>
<dbReference type="PANTHER" id="PTHR10996:SF277">
    <property type="entry name" value="GLYOXYLATE REDUCTASE_HYDROXYPYRUVATE REDUCTASE"/>
    <property type="match status" value="1"/>
</dbReference>
<feature type="domain" description="D-isomer specific 2-hydroxyacid dehydrogenase NAD-binding" evidence="4">
    <location>
        <begin position="163"/>
        <end position="340"/>
    </location>
</feature>
<comment type="caution">
    <text evidence="5">The sequence shown here is derived from an EMBL/GenBank/DDBJ whole genome shotgun (WGS) entry which is preliminary data.</text>
</comment>
<accession>A0A8H4EWM9</accession>
<dbReference type="GO" id="GO:0030267">
    <property type="term" value="F:glyoxylate reductase (NADPH) activity"/>
    <property type="evidence" value="ECO:0007669"/>
    <property type="project" value="TreeGrafter"/>
</dbReference>
<dbReference type="PROSITE" id="PS00671">
    <property type="entry name" value="D_2_HYDROXYACID_DH_3"/>
    <property type="match status" value="1"/>
</dbReference>
<keyword evidence="1 2" id="KW-0560">Oxidoreductase</keyword>
<gene>
    <name evidence="5" type="ORF">FB192DRAFT_1405809</name>
</gene>
<evidence type="ECO:0000259" key="4">
    <source>
        <dbReference type="Pfam" id="PF02826"/>
    </source>
</evidence>
<evidence type="ECO:0000259" key="3">
    <source>
        <dbReference type="Pfam" id="PF00389"/>
    </source>
</evidence>
<feature type="domain" description="D-isomer specific 2-hydroxyacid dehydrogenase catalytic" evidence="3">
    <location>
        <begin position="55"/>
        <end position="367"/>
    </location>
</feature>
<reference evidence="5 6" key="1">
    <citation type="submission" date="2019-09" db="EMBL/GenBank/DDBJ databases">
        <authorList>
            <consortium name="DOE Joint Genome Institute"/>
            <person name="Mondo S.J."/>
            <person name="Navarro-Mendoza M.I."/>
            <person name="Perez-Arques C."/>
            <person name="Panchal S."/>
            <person name="Nicolas F.E."/>
            <person name="Ganguly P."/>
            <person name="Pangilinan J."/>
            <person name="Grigoriev I."/>
            <person name="Heitman J."/>
            <person name="Sanya K."/>
            <person name="Garre V."/>
        </authorList>
    </citation>
    <scope>NUCLEOTIDE SEQUENCE [LARGE SCALE GENOMIC DNA]</scope>
    <source>
        <strain evidence="5 6">MU402</strain>
    </source>
</reference>
<protein>
    <submittedName>
        <fullName evidence="5">D-isomer specific 2-hydroxyacid dehydrogenase</fullName>
    </submittedName>
</protein>
<sequence>MFFFSFVSLSTKFSSTNMLRSLQIVRSRVNPKVHLVASTPAYFHSSAFVSAGRKVVATRKLLPTSQKRLEQQGFELIQWPKDSSMPRETLLRDIKGAEGLICMLSDKIDKQVLDAAGPELKVVSTMSVGYDHIDLKAAKENNVKIGYTPDVLTDATADLTVLLTLAAARKMKTGVRAAETGEWREWRPDWLCGYQFKGKTLGVVGIGRIGQAVASRLKAFGIDRVVYWGRSEKPELKESLNADFVSFDELTASSDFIVACCALTPETKEVFNYEAFKNMKKNAIFVNTARGGVVDQDGLVKALQENLIAGAGLDVTTPEPLPTDHPLFKLDNCVILPHIGSATIEARETMGDMCVDNVLAALENKEIPFGLKY</sequence>
<name>A0A8H4EWM9_MUCCL</name>
<dbReference type="FunFam" id="3.40.50.720:FF:000026">
    <property type="entry name" value="Glyoxylate/hydroxypyruvate reductase B"/>
    <property type="match status" value="1"/>
</dbReference>
<proteinExistence type="inferred from homology"/>
<dbReference type="Pfam" id="PF02826">
    <property type="entry name" value="2-Hacid_dh_C"/>
    <property type="match status" value="1"/>
</dbReference>
<evidence type="ECO:0000313" key="6">
    <source>
        <dbReference type="Proteomes" id="UP000469890"/>
    </source>
</evidence>
<dbReference type="InterPro" id="IPR029753">
    <property type="entry name" value="D-isomer_DH_CS"/>
</dbReference>
<dbReference type="Pfam" id="PF00389">
    <property type="entry name" value="2-Hacid_dh"/>
    <property type="match status" value="1"/>
</dbReference>
<organism evidence="5 6">
    <name type="scientific">Mucor circinelloides f. lusitanicus</name>
    <name type="common">Mucor racemosus var. lusitanicus</name>
    <dbReference type="NCBI Taxonomy" id="29924"/>
    <lineage>
        <taxon>Eukaryota</taxon>
        <taxon>Fungi</taxon>
        <taxon>Fungi incertae sedis</taxon>
        <taxon>Mucoromycota</taxon>
        <taxon>Mucoromycotina</taxon>
        <taxon>Mucoromycetes</taxon>
        <taxon>Mucorales</taxon>
        <taxon>Mucorineae</taxon>
        <taxon>Mucoraceae</taxon>
        <taxon>Mucor</taxon>
    </lineage>
</organism>
<dbReference type="Proteomes" id="UP000469890">
    <property type="component" value="Unassembled WGS sequence"/>
</dbReference>
<dbReference type="GO" id="GO:0008465">
    <property type="term" value="F:hydroxypyruvate reductase (NADH) activity"/>
    <property type="evidence" value="ECO:0007669"/>
    <property type="project" value="TreeGrafter"/>
</dbReference>
<evidence type="ECO:0000256" key="2">
    <source>
        <dbReference type="RuleBase" id="RU003719"/>
    </source>
</evidence>
<evidence type="ECO:0000256" key="1">
    <source>
        <dbReference type="ARBA" id="ARBA00023002"/>
    </source>
</evidence>
<dbReference type="SUPFAM" id="SSF51735">
    <property type="entry name" value="NAD(P)-binding Rossmann-fold domains"/>
    <property type="match status" value="1"/>
</dbReference>
<dbReference type="InterPro" id="IPR050223">
    <property type="entry name" value="D-isomer_2-hydroxyacid_DH"/>
</dbReference>
<dbReference type="GO" id="GO:0005829">
    <property type="term" value="C:cytosol"/>
    <property type="evidence" value="ECO:0007669"/>
    <property type="project" value="TreeGrafter"/>
</dbReference>
<dbReference type="InterPro" id="IPR006139">
    <property type="entry name" value="D-isomer_2_OHA_DH_cat_dom"/>
</dbReference>
<dbReference type="Gene3D" id="3.40.50.720">
    <property type="entry name" value="NAD(P)-binding Rossmann-like Domain"/>
    <property type="match status" value="2"/>
</dbReference>
<dbReference type="InterPro" id="IPR036291">
    <property type="entry name" value="NAD(P)-bd_dom_sf"/>
</dbReference>
<dbReference type="CDD" id="cd05301">
    <property type="entry name" value="GDH"/>
    <property type="match status" value="1"/>
</dbReference>
<dbReference type="PANTHER" id="PTHR10996">
    <property type="entry name" value="2-HYDROXYACID DEHYDROGENASE-RELATED"/>
    <property type="match status" value="1"/>
</dbReference>
<dbReference type="EMBL" id="JAAECE010000013">
    <property type="protein sequence ID" value="KAF1796220.1"/>
    <property type="molecule type" value="Genomic_DNA"/>
</dbReference>